<keyword evidence="3 5" id="KW-1133">Transmembrane helix</keyword>
<evidence type="ECO:0000256" key="1">
    <source>
        <dbReference type="ARBA" id="ARBA00004141"/>
    </source>
</evidence>
<dbReference type="Proteomes" id="UP000536835">
    <property type="component" value="Unassembled WGS sequence"/>
</dbReference>
<feature type="transmembrane region" description="Helical" evidence="5">
    <location>
        <begin position="84"/>
        <end position="101"/>
    </location>
</feature>
<keyword evidence="2 5" id="KW-0812">Transmembrane</keyword>
<feature type="transmembrane region" description="Helical" evidence="5">
    <location>
        <begin position="46"/>
        <end position="64"/>
    </location>
</feature>
<sequence>MIELLLLVLTGAFAGTLGGLFGIGGGVVIVPVLYLVFMQGGADPEVATKTAIGTSLATIIVTSYRSIKAHAQRGAVNFDVLRRWGPFISLGAVLGAILARAVSGDVLLGFFAIGITGVAIQRLRGQRGAQKTISIPPLVQRILATLTGLFSALMGIGGGVIGVILLTLQGKPIHKAVATAAGFGMAIAIPGAAGFALLGLGQGEMEWAVGYVHVIAFLAVALGTLIFAPIGASLAHKLSAEKLSRVFGVYLLITAVLLLREAFFT</sequence>
<dbReference type="RefSeq" id="WP_173196917.1">
    <property type="nucleotide sequence ID" value="NZ_JABFCX010000002.1"/>
</dbReference>
<feature type="transmembrane region" description="Helical" evidence="5">
    <location>
        <begin position="143"/>
        <end position="168"/>
    </location>
</feature>
<dbReference type="Pfam" id="PF01925">
    <property type="entry name" value="TauE"/>
    <property type="match status" value="1"/>
</dbReference>
<gene>
    <name evidence="6" type="ORF">HK107_03760</name>
</gene>
<accession>A0A7Y3W4N3</accession>
<dbReference type="AlphaFoldDB" id="A0A7Y3W4N3"/>
<comment type="caution">
    <text evidence="6">The sequence shown here is derived from an EMBL/GenBank/DDBJ whole genome shotgun (WGS) entry which is preliminary data.</text>
</comment>
<comment type="subcellular location">
    <subcellularLocation>
        <location evidence="5">Cell membrane</location>
        <topology evidence="5">Multi-pass membrane protein</topology>
    </subcellularLocation>
    <subcellularLocation>
        <location evidence="1">Membrane</location>
        <topology evidence="1">Multi-pass membrane protein</topology>
    </subcellularLocation>
</comment>
<evidence type="ECO:0000256" key="2">
    <source>
        <dbReference type="ARBA" id="ARBA00022692"/>
    </source>
</evidence>
<dbReference type="InterPro" id="IPR002781">
    <property type="entry name" value="TM_pro_TauE-like"/>
</dbReference>
<name>A0A7Y3W4N3_9PROT</name>
<organism evidence="6 7">
    <name type="scientific">Parvularcula mediterranea</name>
    <dbReference type="NCBI Taxonomy" id="2732508"/>
    <lineage>
        <taxon>Bacteria</taxon>
        <taxon>Pseudomonadati</taxon>
        <taxon>Pseudomonadota</taxon>
        <taxon>Alphaproteobacteria</taxon>
        <taxon>Parvularculales</taxon>
        <taxon>Parvularculaceae</taxon>
        <taxon>Parvularcula</taxon>
    </lineage>
</organism>
<dbReference type="PANTHER" id="PTHR43483">
    <property type="entry name" value="MEMBRANE TRANSPORTER PROTEIN HI_0806-RELATED"/>
    <property type="match status" value="1"/>
</dbReference>
<dbReference type="EMBL" id="JABFCX010000002">
    <property type="protein sequence ID" value="NNU15442.1"/>
    <property type="molecule type" value="Genomic_DNA"/>
</dbReference>
<feature type="transmembrane region" description="Helical" evidence="5">
    <location>
        <begin position="243"/>
        <end position="263"/>
    </location>
</feature>
<evidence type="ECO:0000256" key="5">
    <source>
        <dbReference type="RuleBase" id="RU363041"/>
    </source>
</evidence>
<feature type="transmembrane region" description="Helical" evidence="5">
    <location>
        <begin position="180"/>
        <end position="201"/>
    </location>
</feature>
<proteinExistence type="inferred from homology"/>
<feature type="transmembrane region" description="Helical" evidence="5">
    <location>
        <begin position="208"/>
        <end position="231"/>
    </location>
</feature>
<dbReference type="GO" id="GO:0005886">
    <property type="term" value="C:plasma membrane"/>
    <property type="evidence" value="ECO:0007669"/>
    <property type="project" value="UniProtKB-SubCell"/>
</dbReference>
<feature type="transmembrane region" description="Helical" evidence="5">
    <location>
        <begin position="107"/>
        <end position="123"/>
    </location>
</feature>
<evidence type="ECO:0000256" key="3">
    <source>
        <dbReference type="ARBA" id="ARBA00022989"/>
    </source>
</evidence>
<keyword evidence="4 5" id="KW-0472">Membrane</keyword>
<comment type="similarity">
    <text evidence="5">Belongs to the 4-toluene sulfonate uptake permease (TSUP) (TC 2.A.102) family.</text>
</comment>
<evidence type="ECO:0000313" key="7">
    <source>
        <dbReference type="Proteomes" id="UP000536835"/>
    </source>
</evidence>
<evidence type="ECO:0000313" key="6">
    <source>
        <dbReference type="EMBL" id="NNU15442.1"/>
    </source>
</evidence>
<keyword evidence="5" id="KW-1003">Cell membrane</keyword>
<dbReference type="PANTHER" id="PTHR43483:SF3">
    <property type="entry name" value="MEMBRANE TRANSPORTER PROTEIN HI_0806-RELATED"/>
    <property type="match status" value="1"/>
</dbReference>
<protein>
    <recommendedName>
        <fullName evidence="5">Probable membrane transporter protein</fullName>
    </recommendedName>
</protein>
<evidence type="ECO:0000256" key="4">
    <source>
        <dbReference type="ARBA" id="ARBA00023136"/>
    </source>
</evidence>
<reference evidence="6 7" key="1">
    <citation type="submission" date="2020-05" db="EMBL/GenBank/DDBJ databases">
        <title>Parvularcula mediterraneae sp. nov., isolated from polypropylene straw from shallow seawater of the seashore of Laganas in Zakynthos island, Greece.</title>
        <authorList>
            <person name="Szabo I."/>
            <person name="Al-Omari J."/>
            <person name="Rado J."/>
            <person name="Szerdahelyi G.S."/>
        </authorList>
    </citation>
    <scope>NUCLEOTIDE SEQUENCE [LARGE SCALE GENOMIC DNA]</scope>
    <source>
        <strain evidence="6 7">ZS-1/3</strain>
    </source>
</reference>
<keyword evidence="7" id="KW-1185">Reference proteome</keyword>